<reference evidence="2 3" key="1">
    <citation type="submission" date="2018-05" db="EMBL/GenBank/DDBJ databases">
        <title>Genomic Encyclopedia of Type Strains, Phase IV (KMG-IV): sequencing the most valuable type-strain genomes for metagenomic binning, comparative biology and taxonomic classification.</title>
        <authorList>
            <person name="Goeker M."/>
        </authorList>
    </citation>
    <scope>NUCLEOTIDE SEQUENCE [LARGE SCALE GENOMIC DNA]</scope>
    <source>
        <strain evidence="2 3">DSM 25350</strain>
    </source>
</reference>
<sequence>MVHGLNHITITTSNIDRSMKFYCEILGFKPHVKWEGGAYLTAGNDWVCLSIDTVAPAGDYSHIAFSISQPDLEALKVVAKDRGIEEWKENGSEGDSLYILDPDGHKVELHVGSLQSRLESLRVKPYKNMIWC</sequence>
<dbReference type="InterPro" id="IPR004360">
    <property type="entry name" value="Glyas_Fos-R_dOase_dom"/>
</dbReference>
<dbReference type="Gene3D" id="3.10.180.10">
    <property type="entry name" value="2,3-Dihydroxybiphenyl 1,2-Dioxygenase, domain 1"/>
    <property type="match status" value="1"/>
</dbReference>
<evidence type="ECO:0000259" key="1">
    <source>
        <dbReference type="PROSITE" id="PS51819"/>
    </source>
</evidence>
<dbReference type="InterPro" id="IPR029068">
    <property type="entry name" value="Glyas_Bleomycin-R_OHBP_Dase"/>
</dbReference>
<organism evidence="2 3">
    <name type="scientific">Pleionea mediterranea</name>
    <dbReference type="NCBI Taxonomy" id="523701"/>
    <lineage>
        <taxon>Bacteria</taxon>
        <taxon>Pseudomonadati</taxon>
        <taxon>Pseudomonadota</taxon>
        <taxon>Gammaproteobacteria</taxon>
        <taxon>Oceanospirillales</taxon>
        <taxon>Pleioneaceae</taxon>
        <taxon>Pleionea</taxon>
    </lineage>
</organism>
<dbReference type="Proteomes" id="UP000245790">
    <property type="component" value="Unassembled WGS sequence"/>
</dbReference>
<proteinExistence type="predicted"/>
<dbReference type="EMBL" id="QGGU01000005">
    <property type="protein sequence ID" value="PWK51820.1"/>
    <property type="molecule type" value="Genomic_DNA"/>
</dbReference>
<dbReference type="GO" id="GO:0016829">
    <property type="term" value="F:lyase activity"/>
    <property type="evidence" value="ECO:0007669"/>
    <property type="project" value="UniProtKB-KW"/>
</dbReference>
<dbReference type="InterPro" id="IPR050383">
    <property type="entry name" value="GlyoxalaseI/FosfomycinResist"/>
</dbReference>
<gene>
    <name evidence="2" type="ORF">C8D97_105135</name>
</gene>
<name>A0A316FW41_9GAMM</name>
<dbReference type="RefSeq" id="WP_109763210.1">
    <property type="nucleotide sequence ID" value="NZ_QGGU01000005.1"/>
</dbReference>
<dbReference type="PROSITE" id="PS51819">
    <property type="entry name" value="VOC"/>
    <property type="match status" value="1"/>
</dbReference>
<dbReference type="PANTHER" id="PTHR21366:SF14">
    <property type="entry name" value="GLYOXALASE DOMAIN-CONTAINING PROTEIN 5"/>
    <property type="match status" value="1"/>
</dbReference>
<dbReference type="InterPro" id="IPR037523">
    <property type="entry name" value="VOC_core"/>
</dbReference>
<evidence type="ECO:0000313" key="2">
    <source>
        <dbReference type="EMBL" id="PWK51820.1"/>
    </source>
</evidence>
<dbReference type="AlphaFoldDB" id="A0A316FW41"/>
<dbReference type="Pfam" id="PF00903">
    <property type="entry name" value="Glyoxalase"/>
    <property type="match status" value="1"/>
</dbReference>
<dbReference type="SUPFAM" id="SSF54593">
    <property type="entry name" value="Glyoxalase/Bleomycin resistance protein/Dihydroxybiphenyl dioxygenase"/>
    <property type="match status" value="1"/>
</dbReference>
<dbReference type="GO" id="GO:0051213">
    <property type="term" value="F:dioxygenase activity"/>
    <property type="evidence" value="ECO:0007669"/>
    <property type="project" value="UniProtKB-KW"/>
</dbReference>
<evidence type="ECO:0000313" key="3">
    <source>
        <dbReference type="Proteomes" id="UP000245790"/>
    </source>
</evidence>
<protein>
    <submittedName>
        <fullName evidence="2">Catechol 2,3-dioxygenase-like lactoylglutathione lyase family enzyme</fullName>
    </submittedName>
</protein>
<feature type="domain" description="VOC" evidence="1">
    <location>
        <begin position="4"/>
        <end position="112"/>
    </location>
</feature>
<dbReference type="PANTHER" id="PTHR21366">
    <property type="entry name" value="GLYOXALASE FAMILY PROTEIN"/>
    <property type="match status" value="1"/>
</dbReference>
<keyword evidence="2" id="KW-0560">Oxidoreductase</keyword>
<keyword evidence="3" id="KW-1185">Reference proteome</keyword>
<comment type="caution">
    <text evidence="2">The sequence shown here is derived from an EMBL/GenBank/DDBJ whole genome shotgun (WGS) entry which is preliminary data.</text>
</comment>
<keyword evidence="2" id="KW-0223">Dioxygenase</keyword>
<keyword evidence="2" id="KW-0456">Lyase</keyword>
<accession>A0A316FW41</accession>
<dbReference type="OrthoDB" id="4265398at2"/>